<dbReference type="EMBL" id="MSYM01000019">
    <property type="protein sequence ID" value="OLP04751.1"/>
    <property type="molecule type" value="Genomic_DNA"/>
</dbReference>
<name>A0A1Q8YGY9_9BURK</name>
<dbReference type="Proteomes" id="UP000185911">
    <property type="component" value="Unassembled WGS sequence"/>
</dbReference>
<gene>
    <name evidence="3" type="ORF">BLL52_1542</name>
    <name evidence="2" type="ORF">BLL52_4072</name>
</gene>
<evidence type="ECO:0000313" key="4">
    <source>
        <dbReference type="Proteomes" id="UP000185911"/>
    </source>
</evidence>
<keyword evidence="4" id="KW-1185">Reference proteome</keyword>
<reference evidence="3 4" key="1">
    <citation type="submission" date="2017-01" db="EMBL/GenBank/DDBJ databases">
        <title>Genome sequence of Rhodoferax antarcticus ANT.BR, a psychrophilic purple nonsulfur bacterium from an Antarctic microbial mat.</title>
        <authorList>
            <person name="Baker J."/>
            <person name="Riester C."/>
            <person name="Skinner B."/>
            <person name="Newell A."/>
            <person name="Swingley W."/>
            <person name="Madigan M."/>
            <person name="Jung D."/>
            <person name="Asao M."/>
            <person name="Chen M."/>
            <person name="Loughlin P."/>
            <person name="Pan H."/>
            <person name="Lin S."/>
            <person name="Li N."/>
            <person name="Shaw J."/>
            <person name="Prado M."/>
            <person name="Sherman C."/>
            <person name="Li X."/>
            <person name="Tang J."/>
            <person name="Blankenship R."/>
            <person name="Zhao T."/>
            <person name="Touchman J."/>
            <person name="Sattley M."/>
        </authorList>
    </citation>
    <scope>NUCLEOTIDE SEQUENCE [LARGE SCALE GENOMIC DNA]</scope>
    <source>
        <strain evidence="3 4">ANT.BR</strain>
    </source>
</reference>
<feature type="signal peptide" evidence="1">
    <location>
        <begin position="1"/>
        <end position="17"/>
    </location>
</feature>
<sequence length="50" mass="5238">MVLPVAVATGIAIQALAAQCWRATGNNAPPSFGLWVPPSFVMPAQCRAAW</sequence>
<organism evidence="3 4">
    <name type="scientific">Rhodoferax antarcticus ANT.BR</name>
    <dbReference type="NCBI Taxonomy" id="1111071"/>
    <lineage>
        <taxon>Bacteria</taxon>
        <taxon>Pseudomonadati</taxon>
        <taxon>Pseudomonadota</taxon>
        <taxon>Betaproteobacteria</taxon>
        <taxon>Burkholderiales</taxon>
        <taxon>Comamonadaceae</taxon>
        <taxon>Rhodoferax</taxon>
    </lineage>
</organism>
<evidence type="ECO:0000313" key="3">
    <source>
        <dbReference type="EMBL" id="OLP07255.1"/>
    </source>
</evidence>
<dbReference type="EMBL" id="MSYM01000009">
    <property type="protein sequence ID" value="OLP07255.1"/>
    <property type="molecule type" value="Genomic_DNA"/>
</dbReference>
<accession>A0A1Q8YGY9</accession>
<evidence type="ECO:0000313" key="2">
    <source>
        <dbReference type="EMBL" id="OLP04751.1"/>
    </source>
</evidence>
<dbReference type="AlphaFoldDB" id="A0A1Q8YGY9"/>
<keyword evidence="1" id="KW-0732">Signal</keyword>
<feature type="chain" id="PRO_5011899520" evidence="1">
    <location>
        <begin position="18"/>
        <end position="50"/>
    </location>
</feature>
<evidence type="ECO:0000256" key="1">
    <source>
        <dbReference type="SAM" id="SignalP"/>
    </source>
</evidence>
<proteinExistence type="predicted"/>
<protein>
    <submittedName>
        <fullName evidence="3">Uncharacterized protein</fullName>
    </submittedName>
</protein>
<comment type="caution">
    <text evidence="3">The sequence shown here is derived from an EMBL/GenBank/DDBJ whole genome shotgun (WGS) entry which is preliminary data.</text>
</comment>